<feature type="region of interest" description="Disordered" evidence="1">
    <location>
        <begin position="43"/>
        <end position="78"/>
    </location>
</feature>
<sequence length="78" mass="8122">MRTRQLRDEPLPTAPPAARAFAREPVLLGDVLFHTLAEIARRAPGAPAGPAGTAGSTGSARAAGPEPRLPAQRTRPHP</sequence>
<organism evidence="2 3">
    <name type="scientific">Streptomyces kaniharaensis</name>
    <dbReference type="NCBI Taxonomy" id="212423"/>
    <lineage>
        <taxon>Bacteria</taxon>
        <taxon>Bacillati</taxon>
        <taxon>Actinomycetota</taxon>
        <taxon>Actinomycetes</taxon>
        <taxon>Kitasatosporales</taxon>
        <taxon>Streptomycetaceae</taxon>
        <taxon>Streptomyces</taxon>
    </lineage>
</organism>
<comment type="caution">
    <text evidence="2">The sequence shown here is derived from an EMBL/GenBank/DDBJ whole genome shotgun (WGS) entry which is preliminary data.</text>
</comment>
<evidence type="ECO:0000256" key="1">
    <source>
        <dbReference type="SAM" id="MobiDB-lite"/>
    </source>
</evidence>
<proteinExistence type="predicted"/>
<gene>
    <name evidence="2" type="ORF">F7Q99_12580</name>
</gene>
<reference evidence="2 3" key="1">
    <citation type="submission" date="2019-09" db="EMBL/GenBank/DDBJ databases">
        <title>Genome Sequences of Streptomyces kaniharaensis ATCC 21070.</title>
        <authorList>
            <person name="Zhu W."/>
            <person name="De Crecy-Lagard V."/>
            <person name="Richards N.G."/>
        </authorList>
    </citation>
    <scope>NUCLEOTIDE SEQUENCE [LARGE SCALE GENOMIC DNA]</scope>
    <source>
        <strain evidence="2 3">SF-557</strain>
    </source>
</reference>
<keyword evidence="3" id="KW-1185">Reference proteome</keyword>
<feature type="compositionally biased region" description="Low complexity" evidence="1">
    <location>
        <begin position="43"/>
        <end position="65"/>
    </location>
</feature>
<accession>A0A6N7KNK5</accession>
<dbReference type="Proteomes" id="UP000450000">
    <property type="component" value="Unassembled WGS sequence"/>
</dbReference>
<dbReference type="RefSeq" id="WP_153461306.1">
    <property type="nucleotide sequence ID" value="NZ_WBOF01000001.1"/>
</dbReference>
<name>A0A6N7KNK5_9ACTN</name>
<dbReference type="EMBL" id="WBOF01000001">
    <property type="protein sequence ID" value="MQS13096.1"/>
    <property type="molecule type" value="Genomic_DNA"/>
</dbReference>
<evidence type="ECO:0000313" key="3">
    <source>
        <dbReference type="Proteomes" id="UP000450000"/>
    </source>
</evidence>
<evidence type="ECO:0000313" key="2">
    <source>
        <dbReference type="EMBL" id="MQS13096.1"/>
    </source>
</evidence>
<dbReference type="AlphaFoldDB" id="A0A6N7KNK5"/>
<protein>
    <submittedName>
        <fullName evidence="2">Uncharacterized protein</fullName>
    </submittedName>
</protein>